<protein>
    <submittedName>
        <fullName evidence="1">Uncharacterized protein</fullName>
    </submittedName>
</protein>
<sequence>MSSLDGYKPEVSMLTGGEGAIINASQAGGAGEDPVENDFTDEEKQGIVVASAAAYVISSKNPALSHDEIVAASVKAANIHALKILKLRTENNDNDIISDATESEQAAAKKAVEVASSDPRFTQKFTDANARNKALHEVAVKAILIQRKKSNLAIVSTKKVAAAGSKMTTDLASEIKGMKTIPVYTEFYHVTGADDKELTNFRNIVATKYIEFNDAKLLKTMKMSMYMDVDKYREQRIKQWNAVYQATDKRVSAIIPVTQINSIAGNEILTQFSRFIYCLPYNLQRIILIPAIMGKIDHFINVLYRLQKIGALTHKKLGGKDTYKIKRGVVIVFMPSFYAKVEGVTENLILFSMFIDINRTNPNQIFILSESTADNYAVGVFLAKSFVRSDVLRISPLTMLEPSYVIYPYTRQGLFGGIIVSSSTDEEKVNMPASIGRHTFGLKDLYSHKSYGTPQGLAVKPETTGVDLFVDGAADVFTIRSTKHAHVLLPLEFVPGYPPGPCDGLLNSATLDKFLKPTFFLDKVEIAGKGKTDALLVIQLNPGGTHNPLCNSALTDAPRPLEHNDRHKHSENAKMSDDRVQIDIKGIPYTLRVPADNQVRENWLKGEFTRDEAEFLNTTRLRPGVLYAVFGEGWLKDLTNFLTTLVVSECMSDISLLTNRECYNCRQFLEKVSAYFVNNSLQLDIMKEEDEKREDAEFREYVDDLYGDEKEVKMPPHMGVDSIDARDANDTEKKGHKQILGDISSYKHEGNAAHPHNERRAIIIGVNKKTGMYNFYVISTLSTLNDADKEKEDAELIKKVKTELPMKYKDHIFIY</sequence>
<reference evidence="1" key="1">
    <citation type="journal article" date="2020" name="Nature">
        <title>Giant virus diversity and host interactions through global metagenomics.</title>
        <authorList>
            <person name="Schulz F."/>
            <person name="Roux S."/>
            <person name="Paez-Espino D."/>
            <person name="Jungbluth S."/>
            <person name="Walsh D.A."/>
            <person name="Denef V.J."/>
            <person name="McMahon K.D."/>
            <person name="Konstantinidis K.T."/>
            <person name="Eloe-Fadrosh E.A."/>
            <person name="Kyrpides N.C."/>
            <person name="Woyke T."/>
        </authorList>
    </citation>
    <scope>NUCLEOTIDE SEQUENCE</scope>
    <source>
        <strain evidence="1">GVMAG-S-1101164-105</strain>
    </source>
</reference>
<accession>A0A6C0JVN1</accession>
<dbReference type="EMBL" id="MN740737">
    <property type="protein sequence ID" value="QHU09443.1"/>
    <property type="molecule type" value="Genomic_DNA"/>
</dbReference>
<name>A0A6C0JVN1_9ZZZZ</name>
<organism evidence="1">
    <name type="scientific">viral metagenome</name>
    <dbReference type="NCBI Taxonomy" id="1070528"/>
    <lineage>
        <taxon>unclassified sequences</taxon>
        <taxon>metagenomes</taxon>
        <taxon>organismal metagenomes</taxon>
    </lineage>
</organism>
<proteinExistence type="predicted"/>
<dbReference type="AlphaFoldDB" id="A0A6C0JVN1"/>
<evidence type="ECO:0000313" key="1">
    <source>
        <dbReference type="EMBL" id="QHU09443.1"/>
    </source>
</evidence>